<dbReference type="FunFam" id="3.80.10.10:FF:000753">
    <property type="entry name" value="Leucine rich repeat kinase 1"/>
    <property type="match status" value="1"/>
</dbReference>
<dbReference type="InterPro" id="IPR036388">
    <property type="entry name" value="WH-like_DNA-bd_sf"/>
</dbReference>
<keyword evidence="6" id="KW-0808">Transferase</keyword>
<dbReference type="SUPFAM" id="SSF52058">
    <property type="entry name" value="L domain-like"/>
    <property type="match status" value="2"/>
</dbReference>
<evidence type="ECO:0000256" key="12">
    <source>
        <dbReference type="ARBA" id="ARBA00047899"/>
    </source>
</evidence>
<dbReference type="Pfam" id="PF16095">
    <property type="entry name" value="COR-A"/>
    <property type="match status" value="1"/>
</dbReference>
<evidence type="ECO:0000256" key="4">
    <source>
        <dbReference type="ARBA" id="ARBA00022527"/>
    </source>
</evidence>
<evidence type="ECO:0000256" key="14">
    <source>
        <dbReference type="SAM" id="MobiDB-lite"/>
    </source>
</evidence>
<dbReference type="PANTHER" id="PTHR48056">
    <property type="entry name" value="LRR RECEPTOR-LIKE SERINE/THREONINE-PROTEIN KINASE-RELATED"/>
    <property type="match status" value="1"/>
</dbReference>
<keyword evidence="5" id="KW-0433">Leucine-rich repeat</keyword>
<dbReference type="InterPro" id="IPR001245">
    <property type="entry name" value="Ser-Thr/Tyr_kinase_cat_dom"/>
</dbReference>
<evidence type="ECO:0000259" key="16">
    <source>
        <dbReference type="PROSITE" id="PS51424"/>
    </source>
</evidence>
<accession>A0A8C1WB48</accession>
<dbReference type="EC" id="2.7.11.1" evidence="3"/>
<keyword evidence="9" id="KW-0418">Kinase</keyword>
<feature type="domain" description="Protein kinase" evidence="15">
    <location>
        <begin position="1151"/>
        <end position="1436"/>
    </location>
</feature>
<evidence type="ECO:0000259" key="15">
    <source>
        <dbReference type="PROSITE" id="PS50011"/>
    </source>
</evidence>
<dbReference type="PROSITE" id="PS51424">
    <property type="entry name" value="ROC"/>
    <property type="match status" value="1"/>
</dbReference>
<dbReference type="InterPro" id="IPR036770">
    <property type="entry name" value="Ankyrin_rpt-contain_sf"/>
</dbReference>
<keyword evidence="4" id="KW-0723">Serine/threonine-protein kinase</keyword>
<evidence type="ECO:0000313" key="17">
    <source>
        <dbReference type="Ensembl" id="ENSCCRP00015062961.1"/>
    </source>
</evidence>
<dbReference type="SMART" id="SM00364">
    <property type="entry name" value="LRR_BAC"/>
    <property type="match status" value="6"/>
</dbReference>
<dbReference type="InterPro" id="IPR002110">
    <property type="entry name" value="Ankyrin_rpt"/>
</dbReference>
<comment type="catalytic activity">
    <reaction evidence="13">
        <text>L-seryl-[protein] + ATP = O-phospho-L-seryl-[protein] + ADP + H(+)</text>
        <dbReference type="Rhea" id="RHEA:17989"/>
        <dbReference type="Rhea" id="RHEA-COMP:9863"/>
        <dbReference type="Rhea" id="RHEA-COMP:11604"/>
        <dbReference type="ChEBI" id="CHEBI:15378"/>
        <dbReference type="ChEBI" id="CHEBI:29999"/>
        <dbReference type="ChEBI" id="CHEBI:30616"/>
        <dbReference type="ChEBI" id="CHEBI:83421"/>
        <dbReference type="ChEBI" id="CHEBI:456216"/>
        <dbReference type="EC" id="2.7.11.1"/>
    </reaction>
</comment>
<dbReference type="InterPro" id="IPR057263">
    <property type="entry name" value="COR-B"/>
</dbReference>
<keyword evidence="7" id="KW-0677">Repeat</keyword>
<dbReference type="Gene3D" id="3.80.10.10">
    <property type="entry name" value="Ribonuclease Inhibitor"/>
    <property type="match status" value="3"/>
</dbReference>
<organism evidence="17 18">
    <name type="scientific">Cyprinus carpio</name>
    <name type="common">Common carp</name>
    <dbReference type="NCBI Taxonomy" id="7962"/>
    <lineage>
        <taxon>Eukaryota</taxon>
        <taxon>Metazoa</taxon>
        <taxon>Chordata</taxon>
        <taxon>Craniata</taxon>
        <taxon>Vertebrata</taxon>
        <taxon>Euteleostomi</taxon>
        <taxon>Actinopterygii</taxon>
        <taxon>Neopterygii</taxon>
        <taxon>Teleostei</taxon>
        <taxon>Ostariophysi</taxon>
        <taxon>Cypriniformes</taxon>
        <taxon>Cyprinidae</taxon>
        <taxon>Cyprininae</taxon>
        <taxon>Cyprinus</taxon>
    </lineage>
</organism>
<dbReference type="InterPro" id="IPR032675">
    <property type="entry name" value="LRR_dom_sf"/>
</dbReference>
<dbReference type="GO" id="GO:0004674">
    <property type="term" value="F:protein serine/threonine kinase activity"/>
    <property type="evidence" value="ECO:0007669"/>
    <property type="project" value="UniProtKB-KW"/>
</dbReference>
<dbReference type="SUPFAM" id="SSF56112">
    <property type="entry name" value="Protein kinase-like (PK-like)"/>
    <property type="match status" value="1"/>
</dbReference>
<keyword evidence="8" id="KW-0547">Nucleotide-binding</keyword>
<dbReference type="InterPro" id="IPR032171">
    <property type="entry name" value="COR-A"/>
</dbReference>
<feature type="compositionally biased region" description="Low complexity" evidence="14">
    <location>
        <begin position="1764"/>
        <end position="1782"/>
    </location>
</feature>
<feature type="region of interest" description="Disordered" evidence="14">
    <location>
        <begin position="1764"/>
        <end position="1806"/>
    </location>
</feature>
<dbReference type="InterPro" id="IPR020859">
    <property type="entry name" value="ROC"/>
</dbReference>
<evidence type="ECO:0000256" key="8">
    <source>
        <dbReference type="ARBA" id="ARBA00022741"/>
    </source>
</evidence>
<evidence type="ECO:0000256" key="11">
    <source>
        <dbReference type="ARBA" id="ARBA00023134"/>
    </source>
</evidence>
<evidence type="ECO:0000256" key="2">
    <source>
        <dbReference type="ARBA" id="ARBA00008171"/>
    </source>
</evidence>
<dbReference type="SUPFAM" id="SSF48403">
    <property type="entry name" value="Ankyrin repeat"/>
    <property type="match status" value="1"/>
</dbReference>
<keyword evidence="11" id="KW-0342">GTP-binding</keyword>
<evidence type="ECO:0000256" key="7">
    <source>
        <dbReference type="ARBA" id="ARBA00022737"/>
    </source>
</evidence>
<sequence length="1924" mass="214709">HVQLLCLAAHNGDLDGVRFLLQEARVTVPQEPSKENPAVLAAHHGHQLLVRELLDSIPRPCVRKDLLNWMLATACQQGHVEVVKLLVHTYNADTEDCAVHSGEFAIISGLPLYAAAQAGTEVACFLLDNGAGFSSYTLMDHADFSRQLLRQRHLSAVPRPQAVHVDWSGLKLPWLDLDWFMDVSSRITVLDLSRNCLSSLPSVVPWGLIHLHSLNLCHNQLRELPTPTSSQEIICSRLSHVNVCENELECLPVGLLHLGQLKRIYAARNKLISLFNIPNGTNWIGLRKLQELDVSDNSLTDLPSSILHCLKALSSLNISRNKLGSFPDPWACPLKICKASNNQIEFLPDTISIFWKTHLMEVDISENVLKELPSYIFELEAIVSLKLCGNQISTLPSPNKWKCSCLRTLDLSRNQLGKTGEPTKTRKLAFLTTWHRRDPEPVCPIQFPVILRDSLEVLFLNDNQLECVPPSVCVLKNLSELYLSNNPGIQELPIELGQLSNLWQLDIEDLNITNIPADVRKDGPAAVLAYLRAELRGAEPCRLLKLMVVGPPRQGKSALLEGLQTGKPSSFISTDRSIHTSSWDLERPGGVKSAVDSVSFSVWDIGGPASMSTVNQCFFTDKALFMVIWNLALGEEAVANLQSWLLSIEARAPNSAVIVVGTHLDLIDTKFRMERVATLRAYILALCRTPSGARASGYPDITLKHLHEVSCKTLEGMDVLKRMLFQVVCSMRDISNPASCHKLVGRLIPKSYLTLQEAIKAERLRRDEADEVQYLTDSELEQIIEQSPASDIKDYEDLQMAINFLIETGTILHFSDTSHGLCKLYFLDAVWLSECFERIISLRGSRSVARNGVIKAEDLRMLLVGTGFTQQTEEQYFQFLAKFEIALPVASNSHLLPHLLPPKPALDIHGFRHQSNNSIQRHFKMSFVPAGFWERFIARMLISLSQMDVQAFETKRVTKNPRNHSTVIYSFAGNQQRNRCSTFRVRRSQTIYWKEGLLVTFDGGYLSVESSDLNWKKKKSGGIKIICQSETRDFSAMAFITDHVNSLIEQWFPALTGSESDGSRLIEQYAPCPYCSSGPRGSDPLPLSGSSNSTVHYFNMEDCVLAAVDKEHITCPNHPKPVPLQELVPELFMTDFPSRLFLLKSDLQWSEDAADVLGQGGSGTIIYRAKYRGHPVAIKRFHFKKCKHLVIRQPADHTMMKHLQSMDAARSFSEFRQEASMLHSLQHPCIVALVGISIHPLCFALQLAPLGSLNTILEERAKGSQYVPLGHMLTFKVAYQIVTGLAYLHKKNIIFCDLKSDNILVWSLELEDSVNVKLSDYGISRQSFHEGALGVEGTPGYQAPEIRPGIVYDEKVDMFSYGMVLYELLSGRRPCMGQHQLQIAKKLSKGLRPALGSPEEVQFHCLHTLMQECWDTKPEKRPLAAPLMRQMQDPSFACLRYLLPCQEHSQLFLSPLQGHNAVFWDGNKDDRNYTVVNLAKGQVEVERMPCPGTRLSCQMKMENSLWTATEVRSAVSRSIRFSSRIVTKETVMSPVFQSLPQMFAGMSDGLVVVYSLVDDMPVEGETYICSHTINKHLLNMEDSDPRQRPYAVCSIVPVRTGSEVWYTNGPGVLVIDSLALQPIRRLDPYLPPSCVVSMVSSASCWGDEAVWCLDDHTNTLLMYHAASYQICATYNCSDANPLRDVFLVQRPSGVMTPVTPVPDIDEESLPAALEPVKVTVTHSEDAGTQILCQQDSLDYCSMTSSGFSSEQLDQIGHFPHVERSSSGALSSLTSSGSMPLSTDFEEMDRPPDELVSPVSCPSMSATDPELAAQSHTPAQLKALNIIPVNSSIWVPRRGGDIMVIEVQEQAGSLRGRVIAVLTVPGVTLAEAALVAKDTVVCGFQKENMAWCLAVWRSWGGRDLELFYQGYEELGRLESSLRKRR</sequence>
<dbReference type="GO" id="GO:0005524">
    <property type="term" value="F:ATP binding"/>
    <property type="evidence" value="ECO:0007669"/>
    <property type="project" value="UniProtKB-KW"/>
</dbReference>
<keyword evidence="10" id="KW-0067">ATP-binding</keyword>
<dbReference type="SMART" id="SM00220">
    <property type="entry name" value="S_TKc"/>
    <property type="match status" value="1"/>
</dbReference>
<dbReference type="PROSITE" id="PS50011">
    <property type="entry name" value="PROTEIN_KINASE_DOM"/>
    <property type="match status" value="1"/>
</dbReference>
<dbReference type="Pfam" id="PF25497">
    <property type="entry name" value="COR-B"/>
    <property type="match status" value="1"/>
</dbReference>
<dbReference type="Gene3D" id="1.10.10.10">
    <property type="entry name" value="Winged helix-like DNA-binding domain superfamily/Winged helix DNA-binding domain"/>
    <property type="match status" value="1"/>
</dbReference>
<reference evidence="17" key="1">
    <citation type="submission" date="2025-08" db="UniProtKB">
        <authorList>
            <consortium name="Ensembl"/>
        </authorList>
    </citation>
    <scope>IDENTIFICATION</scope>
</reference>
<protein>
    <recommendedName>
        <fullName evidence="3">non-specific serine/threonine protein kinase</fullName>
        <ecNumber evidence="3">2.7.11.1</ecNumber>
    </recommendedName>
</protein>
<dbReference type="SUPFAM" id="SSF52540">
    <property type="entry name" value="P-loop containing nucleoside triphosphate hydrolases"/>
    <property type="match status" value="1"/>
</dbReference>
<dbReference type="FunFam" id="1.10.510.10:FF:000361">
    <property type="entry name" value="Leucine-rich repeat serine/threonine-protein kinase 1"/>
    <property type="match status" value="1"/>
</dbReference>
<dbReference type="Gene3D" id="1.25.40.20">
    <property type="entry name" value="Ankyrin repeat-containing domain"/>
    <property type="match status" value="1"/>
</dbReference>
<evidence type="ECO:0000256" key="9">
    <source>
        <dbReference type="ARBA" id="ARBA00022777"/>
    </source>
</evidence>
<dbReference type="Pfam" id="PF07714">
    <property type="entry name" value="PK_Tyr_Ser-Thr"/>
    <property type="match status" value="1"/>
</dbReference>
<dbReference type="InterPro" id="IPR027417">
    <property type="entry name" value="P-loop_NTPase"/>
</dbReference>
<dbReference type="Ensembl" id="ENSCCRT00015065026.1">
    <property type="protein sequence ID" value="ENSCCRP00015062961.1"/>
    <property type="gene ID" value="ENSCCRG00015025667.1"/>
</dbReference>
<dbReference type="Gene3D" id="1.10.510.10">
    <property type="entry name" value="Transferase(Phosphotransferase) domain 1"/>
    <property type="match status" value="1"/>
</dbReference>
<dbReference type="PROSITE" id="PS51450">
    <property type="entry name" value="LRR"/>
    <property type="match status" value="3"/>
</dbReference>
<evidence type="ECO:0000256" key="1">
    <source>
        <dbReference type="ARBA" id="ARBA00001946"/>
    </source>
</evidence>
<dbReference type="Pfam" id="PF13855">
    <property type="entry name" value="LRR_8"/>
    <property type="match status" value="1"/>
</dbReference>
<dbReference type="InterPro" id="IPR003591">
    <property type="entry name" value="Leu-rich_rpt_typical-subtyp"/>
</dbReference>
<dbReference type="GO" id="GO:0009966">
    <property type="term" value="P:regulation of signal transduction"/>
    <property type="evidence" value="ECO:0007669"/>
    <property type="project" value="UniProtKB-ARBA"/>
</dbReference>
<comment type="cofactor">
    <cofactor evidence="1">
        <name>Mg(2+)</name>
        <dbReference type="ChEBI" id="CHEBI:18420"/>
    </cofactor>
</comment>
<dbReference type="InterPro" id="IPR000719">
    <property type="entry name" value="Prot_kinase_dom"/>
</dbReference>
<dbReference type="Gene3D" id="3.30.70.1390">
    <property type="entry name" value="ROC domain from the Parkinson's disease-associated leucine-rich repeat kinase 2"/>
    <property type="match status" value="1"/>
</dbReference>
<feature type="domain" description="Roc" evidence="16">
    <location>
        <begin position="537"/>
        <end position="731"/>
    </location>
</feature>
<proteinExistence type="inferred from homology"/>
<dbReference type="Pfam" id="PF08477">
    <property type="entry name" value="Roc"/>
    <property type="match status" value="1"/>
</dbReference>
<dbReference type="Gene3D" id="3.40.50.300">
    <property type="entry name" value="P-loop containing nucleotide triphosphate hydrolases"/>
    <property type="match status" value="1"/>
</dbReference>
<dbReference type="Pfam" id="PF12796">
    <property type="entry name" value="Ank_2"/>
    <property type="match status" value="1"/>
</dbReference>
<evidence type="ECO:0000256" key="13">
    <source>
        <dbReference type="ARBA" id="ARBA00048679"/>
    </source>
</evidence>
<dbReference type="InterPro" id="IPR011009">
    <property type="entry name" value="Kinase-like_dom_sf"/>
</dbReference>
<comment type="similarity">
    <text evidence="2">Belongs to the protein kinase superfamily. TKL Ser/Thr protein kinase family. ROCO subfamily.</text>
</comment>
<dbReference type="PANTHER" id="PTHR48056:SF81">
    <property type="entry name" value="RECEPTOR PROTEIN-TYROSINE KINASE CEPR1"/>
    <property type="match status" value="1"/>
</dbReference>
<dbReference type="FunFam" id="3.80.10.10:FF:000091">
    <property type="entry name" value="leucine-rich repeat serine/threonine-protein kinase 1"/>
    <property type="match status" value="1"/>
</dbReference>
<evidence type="ECO:0000256" key="5">
    <source>
        <dbReference type="ARBA" id="ARBA00022614"/>
    </source>
</evidence>
<evidence type="ECO:0000256" key="6">
    <source>
        <dbReference type="ARBA" id="ARBA00022679"/>
    </source>
</evidence>
<dbReference type="GO" id="GO:0005525">
    <property type="term" value="F:GTP binding"/>
    <property type="evidence" value="ECO:0007669"/>
    <property type="project" value="UniProtKB-KW"/>
</dbReference>
<comment type="catalytic activity">
    <reaction evidence="12">
        <text>L-threonyl-[protein] + ATP = O-phospho-L-threonyl-[protein] + ADP + H(+)</text>
        <dbReference type="Rhea" id="RHEA:46608"/>
        <dbReference type="Rhea" id="RHEA-COMP:11060"/>
        <dbReference type="Rhea" id="RHEA-COMP:11605"/>
        <dbReference type="ChEBI" id="CHEBI:15378"/>
        <dbReference type="ChEBI" id="CHEBI:30013"/>
        <dbReference type="ChEBI" id="CHEBI:30616"/>
        <dbReference type="ChEBI" id="CHEBI:61977"/>
        <dbReference type="ChEBI" id="CHEBI:456216"/>
        <dbReference type="EC" id="2.7.11.1"/>
    </reaction>
</comment>
<dbReference type="SMART" id="SM00369">
    <property type="entry name" value="LRR_TYP"/>
    <property type="match status" value="7"/>
</dbReference>
<dbReference type="InterPro" id="IPR050647">
    <property type="entry name" value="Plant_LRR-RLKs"/>
</dbReference>
<name>A0A8C1WB48_CYPCA</name>
<dbReference type="InterPro" id="IPR001611">
    <property type="entry name" value="Leu-rich_rpt"/>
</dbReference>
<dbReference type="Proteomes" id="UP000694700">
    <property type="component" value="Unplaced"/>
</dbReference>
<evidence type="ECO:0000256" key="3">
    <source>
        <dbReference type="ARBA" id="ARBA00012513"/>
    </source>
</evidence>
<dbReference type="Pfam" id="PF00560">
    <property type="entry name" value="LRR_1"/>
    <property type="match status" value="1"/>
</dbReference>
<evidence type="ECO:0000313" key="18">
    <source>
        <dbReference type="Proteomes" id="UP000694700"/>
    </source>
</evidence>
<evidence type="ECO:0000256" key="10">
    <source>
        <dbReference type="ARBA" id="ARBA00022840"/>
    </source>
</evidence>